<gene>
    <name evidence="1" type="ORF">GA0111570_102442</name>
</gene>
<accession>A0A1G6GF66</accession>
<dbReference type="EMBL" id="FMYF01000002">
    <property type="protein sequence ID" value="SDB80651.1"/>
    <property type="molecule type" value="Genomic_DNA"/>
</dbReference>
<dbReference type="RefSeq" id="WP_139283143.1">
    <property type="nucleotide sequence ID" value="NZ_FMYF01000002.1"/>
</dbReference>
<dbReference type="OrthoDB" id="5143202at2"/>
<organism evidence="1 2">
    <name type="scientific">Raineyella antarctica</name>
    <dbReference type="NCBI Taxonomy" id="1577474"/>
    <lineage>
        <taxon>Bacteria</taxon>
        <taxon>Bacillati</taxon>
        <taxon>Actinomycetota</taxon>
        <taxon>Actinomycetes</taxon>
        <taxon>Propionibacteriales</taxon>
        <taxon>Propionibacteriaceae</taxon>
        <taxon>Raineyella</taxon>
    </lineage>
</organism>
<dbReference type="Proteomes" id="UP000199086">
    <property type="component" value="Unassembled WGS sequence"/>
</dbReference>
<dbReference type="STRING" id="1577474.GA0111570_102442"/>
<dbReference type="AlphaFoldDB" id="A0A1G6GF66"/>
<evidence type="ECO:0000313" key="2">
    <source>
        <dbReference type="Proteomes" id="UP000199086"/>
    </source>
</evidence>
<keyword evidence="2" id="KW-1185">Reference proteome</keyword>
<protein>
    <submittedName>
        <fullName evidence="1">Transcriptional regulator, AbiEi antitoxin, Type IV TA system</fullName>
    </submittedName>
</protein>
<reference evidence="1 2" key="1">
    <citation type="submission" date="2016-06" db="EMBL/GenBank/DDBJ databases">
        <authorList>
            <person name="Olsen C.W."/>
            <person name="Carey S."/>
            <person name="Hinshaw L."/>
            <person name="Karasin A.I."/>
        </authorList>
    </citation>
    <scope>NUCLEOTIDE SEQUENCE [LARGE SCALE GENOMIC DNA]</scope>
    <source>
        <strain evidence="1 2">LZ-22</strain>
    </source>
</reference>
<sequence length="347" mass="37582">MEDMELPRFTLPLVRTRHELLDQGRDDAQIRAALKAGTLVRVRRGCYVDARPEGSMARGSSAAAPVRAVPAVPAVSAAAATAAVAAQLGPVVFSHATAAALWQLPFLGAPPEAIHLTLPREAGGIVRAGVHRHTGALAPEEVVEHRGIRLTSLARTLVDVARTDGFRDGLVMADHALHGSRDPEALRQAMSASIRRLRGAVGIGNARRMADFAVVAAESPGESLSRIVFREQKVPEPLLQFRLSVPLPGGARGDFITDFAWKHLKAVGEFDGRVKYGRYLREGQTPGDAVFEEKGREDAIRSVGWLVLRWTWEQLQSPEVLGRRVRETLAARARELGVRPSELTPGS</sequence>
<evidence type="ECO:0000313" key="1">
    <source>
        <dbReference type="EMBL" id="SDB80651.1"/>
    </source>
</evidence>
<proteinExistence type="predicted"/>
<name>A0A1G6GF66_9ACTN</name>